<dbReference type="EMBL" id="CAJVQC010056029">
    <property type="protein sequence ID" value="CAG8795972.1"/>
    <property type="molecule type" value="Genomic_DNA"/>
</dbReference>
<reference evidence="1" key="1">
    <citation type="submission" date="2021-06" db="EMBL/GenBank/DDBJ databases">
        <authorList>
            <person name="Kallberg Y."/>
            <person name="Tangrot J."/>
            <person name="Rosling A."/>
        </authorList>
    </citation>
    <scope>NUCLEOTIDE SEQUENCE</scope>
    <source>
        <strain evidence="1">MA461A</strain>
    </source>
</reference>
<comment type="caution">
    <text evidence="1">The sequence shown here is derived from an EMBL/GenBank/DDBJ whole genome shotgun (WGS) entry which is preliminary data.</text>
</comment>
<sequence length="115" mass="12472">QMLKLHMKKTMGNGAAAVYFVWGLHSCFASTSQEQCGVSTAVSHLLSKNSVGFSQLFQSTSPGQCGVGGKNLSINQKIGFRATTKAAKEKHNFPLCIRGLLILIIRLARSVHDHE</sequence>
<evidence type="ECO:0000313" key="2">
    <source>
        <dbReference type="Proteomes" id="UP000789920"/>
    </source>
</evidence>
<name>A0ACA9RJM3_9GLOM</name>
<proteinExistence type="predicted"/>
<organism evidence="1 2">
    <name type="scientific">Racocetra persica</name>
    <dbReference type="NCBI Taxonomy" id="160502"/>
    <lineage>
        <taxon>Eukaryota</taxon>
        <taxon>Fungi</taxon>
        <taxon>Fungi incertae sedis</taxon>
        <taxon>Mucoromycota</taxon>
        <taxon>Glomeromycotina</taxon>
        <taxon>Glomeromycetes</taxon>
        <taxon>Diversisporales</taxon>
        <taxon>Gigasporaceae</taxon>
        <taxon>Racocetra</taxon>
    </lineage>
</organism>
<feature type="non-terminal residue" evidence="1">
    <location>
        <position position="115"/>
    </location>
</feature>
<feature type="non-terminal residue" evidence="1">
    <location>
        <position position="1"/>
    </location>
</feature>
<dbReference type="Proteomes" id="UP000789920">
    <property type="component" value="Unassembled WGS sequence"/>
</dbReference>
<gene>
    <name evidence="1" type="ORF">RPERSI_LOCUS20067</name>
</gene>
<protein>
    <submittedName>
        <fullName evidence="1">2127_t:CDS:1</fullName>
    </submittedName>
</protein>
<keyword evidence="2" id="KW-1185">Reference proteome</keyword>
<accession>A0ACA9RJM3</accession>
<evidence type="ECO:0000313" key="1">
    <source>
        <dbReference type="EMBL" id="CAG8795972.1"/>
    </source>
</evidence>